<evidence type="ECO:0000313" key="3">
    <source>
        <dbReference type="Proteomes" id="UP001221898"/>
    </source>
</evidence>
<feature type="compositionally biased region" description="Polar residues" evidence="1">
    <location>
        <begin position="107"/>
        <end position="118"/>
    </location>
</feature>
<keyword evidence="3" id="KW-1185">Reference proteome</keyword>
<name>A0AAD7W8Z4_9TELE</name>
<comment type="caution">
    <text evidence="2">The sequence shown here is derived from an EMBL/GenBank/DDBJ whole genome shotgun (WGS) entry which is preliminary data.</text>
</comment>
<protein>
    <submittedName>
        <fullName evidence="2">Uncharacterized protein</fullName>
    </submittedName>
</protein>
<sequence>MGMEEITHKILCGDLCTWCVLSDLFQRDPKHPLPPPHPSCLAIPKWHIEAWSQVKFQYAYRSCPRNCPGTELDCEVHHSAYHPHIVHPPEVPSLRAPLTPPADTTPRKSLNRASVCPQ</sequence>
<reference evidence="2" key="1">
    <citation type="journal article" date="2023" name="Science">
        <title>Genome structures resolve the early diversification of teleost fishes.</title>
        <authorList>
            <person name="Parey E."/>
            <person name="Louis A."/>
            <person name="Montfort J."/>
            <person name="Bouchez O."/>
            <person name="Roques C."/>
            <person name="Iampietro C."/>
            <person name="Lluch J."/>
            <person name="Castinel A."/>
            <person name="Donnadieu C."/>
            <person name="Desvignes T."/>
            <person name="Floi Bucao C."/>
            <person name="Jouanno E."/>
            <person name="Wen M."/>
            <person name="Mejri S."/>
            <person name="Dirks R."/>
            <person name="Jansen H."/>
            <person name="Henkel C."/>
            <person name="Chen W.J."/>
            <person name="Zahm M."/>
            <person name="Cabau C."/>
            <person name="Klopp C."/>
            <person name="Thompson A.W."/>
            <person name="Robinson-Rechavi M."/>
            <person name="Braasch I."/>
            <person name="Lecointre G."/>
            <person name="Bobe J."/>
            <person name="Postlethwait J.H."/>
            <person name="Berthelot C."/>
            <person name="Roest Crollius H."/>
            <person name="Guiguen Y."/>
        </authorList>
    </citation>
    <scope>NUCLEOTIDE SEQUENCE</scope>
    <source>
        <strain evidence="2">NC1722</strain>
    </source>
</reference>
<proteinExistence type="predicted"/>
<dbReference type="AlphaFoldDB" id="A0AAD7W8Z4"/>
<evidence type="ECO:0000256" key="1">
    <source>
        <dbReference type="SAM" id="MobiDB-lite"/>
    </source>
</evidence>
<dbReference type="Proteomes" id="UP001221898">
    <property type="component" value="Unassembled WGS sequence"/>
</dbReference>
<gene>
    <name evidence="2" type="ORF">AAFF_G00134560</name>
</gene>
<feature type="region of interest" description="Disordered" evidence="1">
    <location>
        <begin position="87"/>
        <end position="118"/>
    </location>
</feature>
<accession>A0AAD7W8Z4</accession>
<evidence type="ECO:0000313" key="2">
    <source>
        <dbReference type="EMBL" id="KAJ8388302.1"/>
    </source>
</evidence>
<dbReference type="EMBL" id="JAINUG010000196">
    <property type="protein sequence ID" value="KAJ8388302.1"/>
    <property type="molecule type" value="Genomic_DNA"/>
</dbReference>
<organism evidence="2 3">
    <name type="scientific">Aldrovandia affinis</name>
    <dbReference type="NCBI Taxonomy" id="143900"/>
    <lineage>
        <taxon>Eukaryota</taxon>
        <taxon>Metazoa</taxon>
        <taxon>Chordata</taxon>
        <taxon>Craniata</taxon>
        <taxon>Vertebrata</taxon>
        <taxon>Euteleostomi</taxon>
        <taxon>Actinopterygii</taxon>
        <taxon>Neopterygii</taxon>
        <taxon>Teleostei</taxon>
        <taxon>Notacanthiformes</taxon>
        <taxon>Halosauridae</taxon>
        <taxon>Aldrovandia</taxon>
    </lineage>
</organism>